<keyword evidence="1" id="KW-0732">Signal</keyword>
<name>A0A2S4JX28_9SPIO</name>
<dbReference type="RefSeq" id="WP_103679547.1">
    <property type="nucleotide sequence ID" value="NZ_LPWH01000049.1"/>
</dbReference>
<dbReference type="EMBL" id="LPWH01000049">
    <property type="protein sequence ID" value="POR04087.1"/>
    <property type="molecule type" value="Genomic_DNA"/>
</dbReference>
<feature type="chain" id="PRO_5015478525" description="Spore coat protein U domain-containing protein" evidence="1">
    <location>
        <begin position="24"/>
        <end position="150"/>
    </location>
</feature>
<sequence>MKKRIIALAGAILLSAGAVSAQATDSASLFLSGVVGPYVSIQVTPTANATNLLLNIPQASPVTVAEVVEVSNESYTVSVSSVNDFSFSNGDHTHDYTLYYGGTAVSDGGQVSSGAFANHVTRTVGVTYDSANTLHSGTYTDTVTFTIEAN</sequence>
<keyword evidence="3" id="KW-1185">Reference proteome</keyword>
<protein>
    <recommendedName>
        <fullName evidence="4">Spore coat protein U domain-containing protein</fullName>
    </recommendedName>
</protein>
<reference evidence="3" key="1">
    <citation type="submission" date="2015-12" db="EMBL/GenBank/DDBJ databases">
        <authorList>
            <person name="Lodha T.D."/>
            <person name="Chintalapati S."/>
            <person name="Chintalapati V.R."/>
            <person name="Sravanthi T."/>
        </authorList>
    </citation>
    <scope>NUCLEOTIDE SEQUENCE [LARGE SCALE GENOMIC DNA]</scope>
    <source>
        <strain evidence="3">JC133</strain>
    </source>
</reference>
<evidence type="ECO:0000256" key="1">
    <source>
        <dbReference type="SAM" id="SignalP"/>
    </source>
</evidence>
<evidence type="ECO:0000313" key="3">
    <source>
        <dbReference type="Proteomes" id="UP000237350"/>
    </source>
</evidence>
<dbReference type="OrthoDB" id="9554155at2"/>
<evidence type="ECO:0008006" key="4">
    <source>
        <dbReference type="Google" id="ProtNLM"/>
    </source>
</evidence>
<comment type="caution">
    <text evidence="2">The sequence shown here is derived from an EMBL/GenBank/DDBJ whole genome shotgun (WGS) entry which is preliminary data.</text>
</comment>
<dbReference type="AlphaFoldDB" id="A0A2S4JX28"/>
<feature type="signal peptide" evidence="1">
    <location>
        <begin position="1"/>
        <end position="23"/>
    </location>
</feature>
<accession>A0A2S4JX28</accession>
<evidence type="ECO:0000313" key="2">
    <source>
        <dbReference type="EMBL" id="POR04087.1"/>
    </source>
</evidence>
<proteinExistence type="predicted"/>
<gene>
    <name evidence="2" type="ORF">AU468_03695</name>
</gene>
<dbReference type="Proteomes" id="UP000237350">
    <property type="component" value="Unassembled WGS sequence"/>
</dbReference>
<organism evidence="2 3">
    <name type="scientific">Alkalispirochaeta sphaeroplastigenens</name>
    <dbReference type="NCBI Taxonomy" id="1187066"/>
    <lineage>
        <taxon>Bacteria</taxon>
        <taxon>Pseudomonadati</taxon>
        <taxon>Spirochaetota</taxon>
        <taxon>Spirochaetia</taxon>
        <taxon>Spirochaetales</taxon>
        <taxon>Spirochaetaceae</taxon>
        <taxon>Alkalispirochaeta</taxon>
    </lineage>
</organism>